<dbReference type="GO" id="GO:0005829">
    <property type="term" value="C:cytosol"/>
    <property type="evidence" value="ECO:0007669"/>
    <property type="project" value="TreeGrafter"/>
</dbReference>
<dbReference type="FunFam" id="3.40.50.1000:FF:000022">
    <property type="entry name" value="Phosphoglycolate phosphatase"/>
    <property type="match status" value="1"/>
</dbReference>
<dbReference type="InterPro" id="IPR023214">
    <property type="entry name" value="HAD_sf"/>
</dbReference>
<dbReference type="NCBIfam" id="TIGR01509">
    <property type="entry name" value="HAD-SF-IA-v3"/>
    <property type="match status" value="1"/>
</dbReference>
<dbReference type="InterPro" id="IPR041492">
    <property type="entry name" value="HAD_2"/>
</dbReference>
<name>A0A0J8DGB6_CLOCY</name>
<organism evidence="1 2">
    <name type="scientific">Clostridium cylindrosporum DSM 605</name>
    <dbReference type="NCBI Taxonomy" id="1121307"/>
    <lineage>
        <taxon>Bacteria</taxon>
        <taxon>Bacillati</taxon>
        <taxon>Bacillota</taxon>
        <taxon>Clostridia</taxon>
        <taxon>Eubacteriales</taxon>
        <taxon>Clostridiaceae</taxon>
        <taxon>Clostridium</taxon>
    </lineage>
</organism>
<dbReference type="GO" id="GO:0004427">
    <property type="term" value="F:inorganic diphosphate phosphatase activity"/>
    <property type="evidence" value="ECO:0007669"/>
    <property type="project" value="UniProtKB-EC"/>
</dbReference>
<dbReference type="PRINTS" id="PR00413">
    <property type="entry name" value="HADHALOGNASE"/>
</dbReference>
<dbReference type="PANTHER" id="PTHR43434:SF26">
    <property type="entry name" value="PYROPHOSPHATASE PPAX"/>
    <property type="match status" value="1"/>
</dbReference>
<dbReference type="Pfam" id="PF13419">
    <property type="entry name" value="HAD_2"/>
    <property type="match status" value="1"/>
</dbReference>
<dbReference type="OrthoDB" id="9807630at2"/>
<dbReference type="PANTHER" id="PTHR43434">
    <property type="entry name" value="PHOSPHOGLYCOLATE PHOSPHATASE"/>
    <property type="match status" value="1"/>
</dbReference>
<gene>
    <name evidence="1" type="primary">ppaX</name>
    <name evidence="1" type="ORF">CLCY_8c00150</name>
</gene>
<dbReference type="AlphaFoldDB" id="A0A0J8DGB6"/>
<dbReference type="Gene3D" id="3.40.50.1000">
    <property type="entry name" value="HAD superfamily/HAD-like"/>
    <property type="match status" value="1"/>
</dbReference>
<dbReference type="RefSeq" id="WP_048569098.1">
    <property type="nucleotide sequence ID" value="NZ_LFVU01000001.1"/>
</dbReference>
<dbReference type="InterPro" id="IPR036412">
    <property type="entry name" value="HAD-like_sf"/>
</dbReference>
<dbReference type="SFLD" id="SFLDG01129">
    <property type="entry name" value="C1.5:_HAD__Beta-PGM__Phosphata"/>
    <property type="match status" value="1"/>
</dbReference>
<dbReference type="SFLD" id="SFLDG01135">
    <property type="entry name" value="C1.5.6:_HAD__Beta-PGM__Phospha"/>
    <property type="match status" value="1"/>
</dbReference>
<dbReference type="NCBIfam" id="TIGR01549">
    <property type="entry name" value="HAD-SF-IA-v1"/>
    <property type="match status" value="1"/>
</dbReference>
<dbReference type="Gene3D" id="1.10.150.240">
    <property type="entry name" value="Putative phosphatase, domain 2"/>
    <property type="match status" value="1"/>
</dbReference>
<dbReference type="NCBIfam" id="NF009804">
    <property type="entry name" value="PRK13288.1"/>
    <property type="match status" value="1"/>
</dbReference>
<dbReference type="PATRIC" id="fig|1121307.3.peg.2467"/>
<accession>A0A0J8DGB6</accession>
<dbReference type="GO" id="GO:0008967">
    <property type="term" value="F:phosphoglycolate phosphatase activity"/>
    <property type="evidence" value="ECO:0007669"/>
    <property type="project" value="TreeGrafter"/>
</dbReference>
<dbReference type="SFLD" id="SFLDS00003">
    <property type="entry name" value="Haloacid_Dehalogenase"/>
    <property type="match status" value="1"/>
</dbReference>
<dbReference type="STRING" id="1121307.CLCY_8c00150"/>
<evidence type="ECO:0000313" key="1">
    <source>
        <dbReference type="EMBL" id="KMT23279.1"/>
    </source>
</evidence>
<dbReference type="InterPro" id="IPR006439">
    <property type="entry name" value="HAD-SF_hydro_IA"/>
</dbReference>
<dbReference type="GO" id="GO:0006281">
    <property type="term" value="P:DNA repair"/>
    <property type="evidence" value="ECO:0007669"/>
    <property type="project" value="TreeGrafter"/>
</dbReference>
<comment type="caution">
    <text evidence="1">The sequence shown here is derived from an EMBL/GenBank/DDBJ whole genome shotgun (WGS) entry which is preliminary data.</text>
</comment>
<evidence type="ECO:0000313" key="2">
    <source>
        <dbReference type="Proteomes" id="UP000036756"/>
    </source>
</evidence>
<keyword evidence="2" id="KW-1185">Reference proteome</keyword>
<sequence length="209" mass="24107">MVKAVLFDLDGTLLDTNNLIMESFKHTYRKHLDFNVEEKEIIKNFGEPLITTLNRYSKDNIDEMLDTYRRFNYDNHDAMTSIMEGAKETLESLINKGIKLGVVTSKREVMARKGLVLFDIEKYFDTVITPELTDKHKPNPEPIYEACRNLKIKPNESIMVGDSSFDILCGKNAGAKTCLVNYTLLDKIEINKYKPDYKVDKLNDILEII</sequence>
<protein>
    <submittedName>
        <fullName evidence="1">Putative pyrophosphatase PpaX</fullName>
        <ecNumber evidence="1">3.6.1.1</ecNumber>
    </submittedName>
</protein>
<dbReference type="InterPro" id="IPR023198">
    <property type="entry name" value="PGP-like_dom2"/>
</dbReference>
<dbReference type="EMBL" id="LFVU01000001">
    <property type="protein sequence ID" value="KMT23279.1"/>
    <property type="molecule type" value="Genomic_DNA"/>
</dbReference>
<dbReference type="InterPro" id="IPR050155">
    <property type="entry name" value="HAD-like_hydrolase_sf"/>
</dbReference>
<dbReference type="SUPFAM" id="SSF56784">
    <property type="entry name" value="HAD-like"/>
    <property type="match status" value="1"/>
</dbReference>
<reference evidence="1 2" key="1">
    <citation type="submission" date="2015-06" db="EMBL/GenBank/DDBJ databases">
        <title>Draft genome sequence of the purine-degrading Clostridium cylindrosporum HC-1 (DSM 605).</title>
        <authorList>
            <person name="Poehlein A."/>
            <person name="Schiel-Bengelsdorf B."/>
            <person name="Bengelsdorf F."/>
            <person name="Daniel R."/>
            <person name="Duerre P."/>
        </authorList>
    </citation>
    <scope>NUCLEOTIDE SEQUENCE [LARGE SCALE GENOMIC DNA]</scope>
    <source>
        <strain evidence="1 2">DSM 605</strain>
    </source>
</reference>
<dbReference type="Proteomes" id="UP000036756">
    <property type="component" value="Unassembled WGS sequence"/>
</dbReference>
<dbReference type="EC" id="3.6.1.1" evidence="1"/>
<keyword evidence="1" id="KW-0378">Hydrolase</keyword>
<proteinExistence type="predicted"/>